<dbReference type="Gene3D" id="1.10.357.10">
    <property type="entry name" value="Tetracycline Repressor, domain 2"/>
    <property type="match status" value="1"/>
</dbReference>
<name>A0A1K2I2Q2_9HYPH</name>
<dbReference type="EMBL" id="FPKU01000004">
    <property type="protein sequence ID" value="SFZ86617.1"/>
    <property type="molecule type" value="Genomic_DNA"/>
</dbReference>
<dbReference type="AlphaFoldDB" id="A0A1K2I2Q2"/>
<dbReference type="PANTHER" id="PTHR43479:SF11">
    <property type="entry name" value="ACREF_ENVCD OPERON REPRESSOR-RELATED"/>
    <property type="match status" value="1"/>
</dbReference>
<dbReference type="Pfam" id="PF00440">
    <property type="entry name" value="TetR_N"/>
    <property type="match status" value="1"/>
</dbReference>
<dbReference type="Proteomes" id="UP000183447">
    <property type="component" value="Unassembled WGS sequence"/>
</dbReference>
<dbReference type="InterPro" id="IPR023772">
    <property type="entry name" value="DNA-bd_HTH_TetR-type_CS"/>
</dbReference>
<dbReference type="STRING" id="665118.SAMN02983003_3807"/>
<dbReference type="GO" id="GO:0003677">
    <property type="term" value="F:DNA binding"/>
    <property type="evidence" value="ECO:0007669"/>
    <property type="project" value="UniProtKB-UniRule"/>
</dbReference>
<feature type="domain" description="HTH tetR-type" evidence="3">
    <location>
        <begin position="33"/>
        <end position="93"/>
    </location>
</feature>
<dbReference type="InterPro" id="IPR001647">
    <property type="entry name" value="HTH_TetR"/>
</dbReference>
<gene>
    <name evidence="4" type="ORF">SAMN02983003_3807</name>
</gene>
<evidence type="ECO:0000256" key="2">
    <source>
        <dbReference type="PROSITE-ProRule" id="PRU00335"/>
    </source>
</evidence>
<dbReference type="SUPFAM" id="SSF46689">
    <property type="entry name" value="Homeodomain-like"/>
    <property type="match status" value="1"/>
</dbReference>
<evidence type="ECO:0000313" key="5">
    <source>
        <dbReference type="Proteomes" id="UP000183447"/>
    </source>
</evidence>
<dbReference type="InterPro" id="IPR009057">
    <property type="entry name" value="Homeodomain-like_sf"/>
</dbReference>
<keyword evidence="5" id="KW-1185">Reference proteome</keyword>
<accession>A0A1K2I2Q2</accession>
<sequence length="271" mass="29529">MREDVRCPNSRPTAGQSAGAQGVWVTRTVKTSAERQQELVEIALRLFLEKGYEATTISEVIAATGLSKGAFYHHFAAKEDLLEAIAVRIVDDSLSQIDAVLNDRGLNAFERLDAYFAHASSWKSGDGQRVVLAFARIFRPDNLLLYHRLHLAVMKKIAPVLGRIIAEGVADQVFDTPDAETAAELLVLLNASTHDLMARLVVAKTLAERNAAADALDRRLLMVGIAADRLLGLPDGSVRFAVPGFAQDLARLLPALEDKGEAHNIVPLMRS</sequence>
<protein>
    <submittedName>
        <fullName evidence="4">Transcriptional regulator, TetR family</fullName>
    </submittedName>
</protein>
<proteinExistence type="predicted"/>
<dbReference type="PROSITE" id="PS01081">
    <property type="entry name" value="HTH_TETR_1"/>
    <property type="match status" value="1"/>
</dbReference>
<dbReference type="PRINTS" id="PR00455">
    <property type="entry name" value="HTHTETR"/>
</dbReference>
<evidence type="ECO:0000259" key="3">
    <source>
        <dbReference type="PROSITE" id="PS50977"/>
    </source>
</evidence>
<dbReference type="PROSITE" id="PS50977">
    <property type="entry name" value="HTH_TETR_2"/>
    <property type="match status" value="1"/>
</dbReference>
<evidence type="ECO:0000313" key="4">
    <source>
        <dbReference type="EMBL" id="SFZ86617.1"/>
    </source>
</evidence>
<dbReference type="InterPro" id="IPR050624">
    <property type="entry name" value="HTH-type_Tx_Regulator"/>
</dbReference>
<reference evidence="4 5" key="1">
    <citation type="submission" date="2016-11" db="EMBL/GenBank/DDBJ databases">
        <authorList>
            <person name="Jaros S."/>
            <person name="Januszkiewicz K."/>
            <person name="Wedrychowicz H."/>
        </authorList>
    </citation>
    <scope>NUCLEOTIDE SEQUENCE [LARGE SCALE GENOMIC DNA]</scope>
    <source>
        <strain evidence="4 5">ATCC 23634</strain>
    </source>
</reference>
<feature type="DNA-binding region" description="H-T-H motif" evidence="2">
    <location>
        <begin position="56"/>
        <end position="75"/>
    </location>
</feature>
<organism evidence="4 5">
    <name type="scientific">Devosia enhydra</name>
    <dbReference type="NCBI Taxonomy" id="665118"/>
    <lineage>
        <taxon>Bacteria</taxon>
        <taxon>Pseudomonadati</taxon>
        <taxon>Pseudomonadota</taxon>
        <taxon>Alphaproteobacteria</taxon>
        <taxon>Hyphomicrobiales</taxon>
        <taxon>Devosiaceae</taxon>
        <taxon>Devosia</taxon>
    </lineage>
</organism>
<keyword evidence="1 2" id="KW-0238">DNA-binding</keyword>
<evidence type="ECO:0000256" key="1">
    <source>
        <dbReference type="ARBA" id="ARBA00023125"/>
    </source>
</evidence>
<dbReference type="PANTHER" id="PTHR43479">
    <property type="entry name" value="ACREF/ENVCD OPERON REPRESSOR-RELATED"/>
    <property type="match status" value="1"/>
</dbReference>